<dbReference type="AlphaFoldDB" id="A0A8W8JSH1"/>
<evidence type="ECO:0000313" key="2">
    <source>
        <dbReference type="Proteomes" id="UP000005408"/>
    </source>
</evidence>
<organism evidence="1 2">
    <name type="scientific">Magallana gigas</name>
    <name type="common">Pacific oyster</name>
    <name type="synonym">Crassostrea gigas</name>
    <dbReference type="NCBI Taxonomy" id="29159"/>
    <lineage>
        <taxon>Eukaryota</taxon>
        <taxon>Metazoa</taxon>
        <taxon>Spiralia</taxon>
        <taxon>Lophotrochozoa</taxon>
        <taxon>Mollusca</taxon>
        <taxon>Bivalvia</taxon>
        <taxon>Autobranchia</taxon>
        <taxon>Pteriomorphia</taxon>
        <taxon>Ostreida</taxon>
        <taxon>Ostreoidea</taxon>
        <taxon>Ostreidae</taxon>
        <taxon>Magallana</taxon>
    </lineage>
</organism>
<keyword evidence="2" id="KW-1185">Reference proteome</keyword>
<protein>
    <submittedName>
        <fullName evidence="1">Uncharacterized protein</fullName>
    </submittedName>
</protein>
<sequence length="177" mass="20240">MVYKNVLNSRTSCYACVAIRKEEGTMDDDSVNIFDNNNTQCSGMDSESAHPLKRRRVDDGYTEAPPEAAPLYRKRLIPIGRNSGVYSTTDWKDSGTAIFCPVMHDLFLNIHRYEQVTTSQGDFFIGDPHGNYDKTVSGNVVHLWKHDKEHRQYYIAQSLLFTVPQDFAMMQKILHSV</sequence>
<dbReference type="EnsemblMetazoa" id="G2031.1">
    <property type="protein sequence ID" value="G2031.1:cds"/>
    <property type="gene ID" value="G2031"/>
</dbReference>
<accession>A0A8W8JSH1</accession>
<proteinExistence type="predicted"/>
<reference evidence="1" key="1">
    <citation type="submission" date="2022-08" db="UniProtKB">
        <authorList>
            <consortium name="EnsemblMetazoa"/>
        </authorList>
    </citation>
    <scope>IDENTIFICATION</scope>
    <source>
        <strain evidence="1">05x7-T-G4-1.051#20</strain>
    </source>
</reference>
<evidence type="ECO:0000313" key="1">
    <source>
        <dbReference type="EnsemblMetazoa" id="G2031.1:cds"/>
    </source>
</evidence>
<name>A0A8W8JSH1_MAGGI</name>
<dbReference type="Proteomes" id="UP000005408">
    <property type="component" value="Unassembled WGS sequence"/>
</dbReference>